<keyword evidence="2" id="KW-0238">DNA-binding</keyword>
<dbReference type="Pfam" id="PF00392">
    <property type="entry name" value="GntR"/>
    <property type="match status" value="1"/>
</dbReference>
<dbReference type="SMART" id="SM00895">
    <property type="entry name" value="FCD"/>
    <property type="match status" value="1"/>
</dbReference>
<proteinExistence type="predicted"/>
<evidence type="ECO:0000256" key="1">
    <source>
        <dbReference type="ARBA" id="ARBA00023015"/>
    </source>
</evidence>
<gene>
    <name evidence="5" type="ordered locus">Sfum_3577</name>
</gene>
<dbReference type="PROSITE" id="PS50949">
    <property type="entry name" value="HTH_GNTR"/>
    <property type="match status" value="1"/>
</dbReference>
<dbReference type="Gene3D" id="1.10.10.10">
    <property type="entry name" value="Winged helix-like DNA-binding domain superfamily/Winged helix DNA-binding domain"/>
    <property type="match status" value="1"/>
</dbReference>
<dbReference type="Pfam" id="PF07729">
    <property type="entry name" value="FCD"/>
    <property type="match status" value="1"/>
</dbReference>
<evidence type="ECO:0000313" key="6">
    <source>
        <dbReference type="Proteomes" id="UP000001784"/>
    </source>
</evidence>
<name>A0LP95_SYNFM</name>
<dbReference type="AlphaFoldDB" id="A0LP95"/>
<dbReference type="RefSeq" id="WP_011700372.1">
    <property type="nucleotide sequence ID" value="NC_008554.1"/>
</dbReference>
<reference evidence="5 6" key="1">
    <citation type="submission" date="2006-10" db="EMBL/GenBank/DDBJ databases">
        <title>Complete sequence of Syntrophobacter fumaroxidans MPOB.</title>
        <authorList>
            <consortium name="US DOE Joint Genome Institute"/>
            <person name="Copeland A."/>
            <person name="Lucas S."/>
            <person name="Lapidus A."/>
            <person name="Barry K."/>
            <person name="Detter J.C."/>
            <person name="Glavina del Rio T."/>
            <person name="Hammon N."/>
            <person name="Israni S."/>
            <person name="Pitluck S."/>
            <person name="Goltsman E.G."/>
            <person name="Martinez M."/>
            <person name="Schmutz J."/>
            <person name="Larimer F."/>
            <person name="Land M."/>
            <person name="Hauser L."/>
            <person name="Kyrpides N."/>
            <person name="Kim E."/>
            <person name="Boone D.R."/>
            <person name="Brockman F."/>
            <person name="Culley D."/>
            <person name="Ferry J."/>
            <person name="Gunsalus R."/>
            <person name="McInerney M.J."/>
            <person name="Morrison M."/>
            <person name="Plugge C."/>
            <person name="Rohlin L."/>
            <person name="Scholten J."/>
            <person name="Sieber J."/>
            <person name="Stams A.J.M."/>
            <person name="Worm P."/>
            <person name="Henstra A.M."/>
            <person name="Richardson P."/>
        </authorList>
    </citation>
    <scope>NUCLEOTIDE SEQUENCE [LARGE SCALE GENOMIC DNA]</scope>
    <source>
        <strain evidence="6">DSM 10017 / MPOB</strain>
    </source>
</reference>
<keyword evidence="1" id="KW-0805">Transcription regulation</keyword>
<dbReference type="HOGENOM" id="CLU_017584_5_1_7"/>
<dbReference type="Proteomes" id="UP000001784">
    <property type="component" value="Chromosome"/>
</dbReference>
<dbReference type="PANTHER" id="PTHR43537:SF24">
    <property type="entry name" value="GLUCONATE OPERON TRANSCRIPTIONAL REPRESSOR"/>
    <property type="match status" value="1"/>
</dbReference>
<feature type="domain" description="HTH gntR-type" evidence="4">
    <location>
        <begin position="9"/>
        <end position="76"/>
    </location>
</feature>
<dbReference type="InterPro" id="IPR011711">
    <property type="entry name" value="GntR_C"/>
</dbReference>
<dbReference type="EMBL" id="CP000478">
    <property type="protein sequence ID" value="ABK19247.1"/>
    <property type="molecule type" value="Genomic_DNA"/>
</dbReference>
<evidence type="ECO:0000256" key="2">
    <source>
        <dbReference type="ARBA" id="ARBA00023125"/>
    </source>
</evidence>
<keyword evidence="6" id="KW-1185">Reference proteome</keyword>
<organism evidence="5 6">
    <name type="scientific">Syntrophobacter fumaroxidans (strain DSM 10017 / MPOB)</name>
    <dbReference type="NCBI Taxonomy" id="335543"/>
    <lineage>
        <taxon>Bacteria</taxon>
        <taxon>Pseudomonadati</taxon>
        <taxon>Thermodesulfobacteriota</taxon>
        <taxon>Syntrophobacteria</taxon>
        <taxon>Syntrophobacterales</taxon>
        <taxon>Syntrophobacteraceae</taxon>
        <taxon>Syntrophobacter</taxon>
    </lineage>
</organism>
<sequence precursor="true">MTFPKKNPKLEFESLVAKLESMILTGYFHPRERLIELNLAAALNVSRFWIRDALKILETRGLVTIVPYKGAMVSNLDEEIIEEIFQVRISLETLATRLACQNVKPADIRALRRMAKRIRESFELRDLEAMVASNANFHDYIFKLAGNQTLLQIINQLKARCHILRHSSWSSQAIVNRILMEHDEYVTALETKDTAKLDELARRHITHAKDFYLLQLHTRKALTSIGSGRGADERLS</sequence>
<dbReference type="eggNOG" id="COG1802">
    <property type="taxonomic scope" value="Bacteria"/>
</dbReference>
<dbReference type="GO" id="GO:0003700">
    <property type="term" value="F:DNA-binding transcription factor activity"/>
    <property type="evidence" value="ECO:0007669"/>
    <property type="project" value="InterPro"/>
</dbReference>
<dbReference type="InParanoid" id="A0LP95"/>
<keyword evidence="3" id="KW-0804">Transcription</keyword>
<dbReference type="STRING" id="335543.Sfum_3577"/>
<protein>
    <submittedName>
        <fullName evidence="5">Transcriptional regulator, GntR family</fullName>
    </submittedName>
</protein>
<dbReference type="GO" id="GO:0003677">
    <property type="term" value="F:DNA binding"/>
    <property type="evidence" value="ECO:0007669"/>
    <property type="project" value="UniProtKB-KW"/>
</dbReference>
<dbReference type="Gene3D" id="1.20.120.530">
    <property type="entry name" value="GntR ligand-binding domain-like"/>
    <property type="match status" value="1"/>
</dbReference>
<dbReference type="InterPro" id="IPR000524">
    <property type="entry name" value="Tscrpt_reg_HTH_GntR"/>
</dbReference>
<dbReference type="PANTHER" id="PTHR43537">
    <property type="entry name" value="TRANSCRIPTIONAL REGULATOR, GNTR FAMILY"/>
    <property type="match status" value="1"/>
</dbReference>
<dbReference type="SUPFAM" id="SSF48008">
    <property type="entry name" value="GntR ligand-binding domain-like"/>
    <property type="match status" value="1"/>
</dbReference>
<dbReference type="KEGG" id="sfu:Sfum_3577"/>
<dbReference type="SUPFAM" id="SSF46785">
    <property type="entry name" value="Winged helix' DNA-binding domain"/>
    <property type="match status" value="1"/>
</dbReference>
<evidence type="ECO:0000259" key="4">
    <source>
        <dbReference type="PROSITE" id="PS50949"/>
    </source>
</evidence>
<dbReference type="InterPro" id="IPR036390">
    <property type="entry name" value="WH_DNA-bd_sf"/>
</dbReference>
<dbReference type="FunCoup" id="A0LP95">
    <property type="interactions" value="26"/>
</dbReference>
<dbReference type="SMART" id="SM00345">
    <property type="entry name" value="HTH_GNTR"/>
    <property type="match status" value="1"/>
</dbReference>
<dbReference type="InterPro" id="IPR036388">
    <property type="entry name" value="WH-like_DNA-bd_sf"/>
</dbReference>
<accession>A0LP95</accession>
<evidence type="ECO:0000313" key="5">
    <source>
        <dbReference type="EMBL" id="ABK19247.1"/>
    </source>
</evidence>
<dbReference type="InterPro" id="IPR008920">
    <property type="entry name" value="TF_FadR/GntR_C"/>
</dbReference>
<evidence type="ECO:0000256" key="3">
    <source>
        <dbReference type="ARBA" id="ARBA00023163"/>
    </source>
</evidence>